<evidence type="ECO:0000256" key="11">
    <source>
        <dbReference type="ARBA" id="ARBA00025198"/>
    </source>
</evidence>
<dbReference type="InterPro" id="IPR002146">
    <property type="entry name" value="ATP_synth_b/b'su_bac/chlpt"/>
</dbReference>
<name>A0ABT4UJW4_9BACT</name>
<comment type="similarity">
    <text evidence="1 15 16">Belongs to the ATPase B chain family.</text>
</comment>
<reference evidence="18 19" key="1">
    <citation type="submission" date="2022-12" db="EMBL/GenBank/DDBJ databases">
        <title>Chitinophagaceae gen. sp. nov., a new member of the family Chitinophagaceae, isolated from soil in a chemical factory.</title>
        <authorList>
            <person name="Ke Z."/>
        </authorList>
    </citation>
    <scope>NUCLEOTIDE SEQUENCE [LARGE SCALE GENOMIC DNA]</scope>
    <source>
        <strain evidence="18 19">LY-5</strain>
    </source>
</reference>
<sequence>MHPLLNPGLGLIFWTFLAFIVVLIILKKFAWKPILSTLKERETSIAESIASADKLKAEMAQLQSDNEVLLAKAREERALLIKEAKETKDRIINEAKEQAKVEANKIIVDAQVAIQNQKMAALTEVKNQVGTLVVEVATKVLQRELSDKSSQEQFISDLTSKVKLN</sequence>
<dbReference type="Pfam" id="PF00430">
    <property type="entry name" value="ATP-synt_B"/>
    <property type="match status" value="1"/>
</dbReference>
<comment type="function">
    <text evidence="11 15">F(1)F(0) ATP synthase produces ATP from ADP in the presence of a proton or sodium gradient. F-type ATPases consist of two structural domains, F(1) containing the extramembraneous catalytic core and F(0) containing the membrane proton channel, linked together by a central stalk and a peripheral stalk. During catalysis, ATP synthesis in the catalytic domain of F(1) is coupled via a rotary mechanism of the central stalk subunits to proton translocation.</text>
</comment>
<keyword evidence="10 15" id="KW-0066">ATP synthesis</keyword>
<evidence type="ECO:0000256" key="15">
    <source>
        <dbReference type="HAMAP-Rule" id="MF_01398"/>
    </source>
</evidence>
<keyword evidence="5 15" id="KW-0812">Transmembrane</keyword>
<dbReference type="CDD" id="cd06503">
    <property type="entry name" value="ATP-synt_Fo_b"/>
    <property type="match status" value="1"/>
</dbReference>
<evidence type="ECO:0000256" key="7">
    <source>
        <dbReference type="ARBA" id="ARBA00022989"/>
    </source>
</evidence>
<evidence type="ECO:0000313" key="19">
    <source>
        <dbReference type="Proteomes" id="UP001210231"/>
    </source>
</evidence>
<keyword evidence="8 15" id="KW-0406">Ion transport</keyword>
<dbReference type="EMBL" id="JAQGEF010000009">
    <property type="protein sequence ID" value="MDA3615068.1"/>
    <property type="molecule type" value="Genomic_DNA"/>
</dbReference>
<feature type="transmembrane region" description="Helical" evidence="15">
    <location>
        <begin position="12"/>
        <end position="31"/>
    </location>
</feature>
<gene>
    <name evidence="15 18" type="primary">atpF</name>
    <name evidence="18" type="ORF">O3P16_09635</name>
</gene>
<feature type="coiled-coil region" evidence="17">
    <location>
        <begin position="45"/>
        <end position="101"/>
    </location>
</feature>
<keyword evidence="3 15" id="KW-1003">Cell membrane</keyword>
<dbReference type="InterPro" id="IPR028987">
    <property type="entry name" value="ATP_synth_B-like_membr_sf"/>
</dbReference>
<keyword evidence="6 15" id="KW-0375">Hydrogen ion transport</keyword>
<dbReference type="InterPro" id="IPR005864">
    <property type="entry name" value="ATP_synth_F0_bsu_bac"/>
</dbReference>
<organism evidence="18 19">
    <name type="scientific">Polluticaenibacter yanchengensis</name>
    <dbReference type="NCBI Taxonomy" id="3014562"/>
    <lineage>
        <taxon>Bacteria</taxon>
        <taxon>Pseudomonadati</taxon>
        <taxon>Bacteroidota</taxon>
        <taxon>Chitinophagia</taxon>
        <taxon>Chitinophagales</taxon>
        <taxon>Chitinophagaceae</taxon>
        <taxon>Polluticaenibacter</taxon>
    </lineage>
</organism>
<keyword evidence="4 15" id="KW-0138">CF(0)</keyword>
<keyword evidence="9 15" id="KW-0472">Membrane</keyword>
<dbReference type="Gene3D" id="1.20.5.620">
    <property type="entry name" value="F1F0 ATP synthase subunit B, membrane domain"/>
    <property type="match status" value="1"/>
</dbReference>
<dbReference type="Proteomes" id="UP001210231">
    <property type="component" value="Unassembled WGS sequence"/>
</dbReference>
<keyword evidence="2 15" id="KW-0813">Transport</keyword>
<dbReference type="PANTHER" id="PTHR33445">
    <property type="entry name" value="ATP SYNTHASE SUBUNIT B', CHLOROPLASTIC"/>
    <property type="match status" value="1"/>
</dbReference>
<dbReference type="HAMAP" id="MF_01398">
    <property type="entry name" value="ATP_synth_b_bprime"/>
    <property type="match status" value="1"/>
</dbReference>
<accession>A0ABT4UJW4</accession>
<comment type="subunit">
    <text evidence="13">F-type ATPases have 2 components, F(1) - the catalytic core - and F(0) - the membrane proton channel. F(1) has five subunits: alpha(3), beta(3), gamma(1), delta(1), epsilon(1). F(0) has four main subunits: a(1), b(2) and c(10-14). The alpha and beta chains form an alternating ring which encloses part of the gamma chain. F(1) is attached to F(0) by a central stalk formed by the gamma and epsilon chains, while a peripheral stalk is formed by the delta and b chains.</text>
</comment>
<keyword evidence="19" id="KW-1185">Reference proteome</keyword>
<evidence type="ECO:0000256" key="16">
    <source>
        <dbReference type="RuleBase" id="RU003848"/>
    </source>
</evidence>
<evidence type="ECO:0000256" key="12">
    <source>
        <dbReference type="ARBA" id="ARBA00025614"/>
    </source>
</evidence>
<dbReference type="PANTHER" id="PTHR33445:SF1">
    <property type="entry name" value="ATP SYNTHASE SUBUNIT B"/>
    <property type="match status" value="1"/>
</dbReference>
<proteinExistence type="inferred from homology"/>
<dbReference type="NCBIfam" id="TIGR01144">
    <property type="entry name" value="ATP_synt_b"/>
    <property type="match status" value="1"/>
</dbReference>
<dbReference type="InterPro" id="IPR050059">
    <property type="entry name" value="ATP_synthase_B_chain"/>
</dbReference>
<evidence type="ECO:0000313" key="18">
    <source>
        <dbReference type="EMBL" id="MDA3615068.1"/>
    </source>
</evidence>
<evidence type="ECO:0000256" key="3">
    <source>
        <dbReference type="ARBA" id="ARBA00022475"/>
    </source>
</evidence>
<evidence type="ECO:0000256" key="10">
    <source>
        <dbReference type="ARBA" id="ARBA00023310"/>
    </source>
</evidence>
<comment type="caution">
    <text evidence="18">The sequence shown here is derived from an EMBL/GenBank/DDBJ whole genome shotgun (WGS) entry which is preliminary data.</text>
</comment>
<evidence type="ECO:0000256" key="9">
    <source>
        <dbReference type="ARBA" id="ARBA00023136"/>
    </source>
</evidence>
<protein>
    <recommendedName>
        <fullName evidence="15">ATP synthase subunit b</fullName>
    </recommendedName>
    <alternativeName>
        <fullName evidence="15">ATP synthase F(0) sector subunit b</fullName>
    </alternativeName>
    <alternativeName>
        <fullName evidence="15">ATPase subunit I</fullName>
    </alternativeName>
    <alternativeName>
        <fullName evidence="15">F-type ATPase subunit b</fullName>
        <shortName evidence="15">F-ATPase subunit b</shortName>
    </alternativeName>
</protein>
<keyword evidence="17" id="KW-0175">Coiled coil</keyword>
<comment type="function">
    <text evidence="12">Component of the F(0) channel, it forms part of the peripheral stalk, linking F(1) to F(0). The b'-subunit is a diverged and duplicated form of b found in plants and photosynthetic bacteria.</text>
</comment>
<comment type="subcellular location">
    <subcellularLocation>
        <location evidence="15">Cell membrane</location>
        <topology evidence="15">Single-pass membrane protein</topology>
    </subcellularLocation>
    <subcellularLocation>
        <location evidence="14">Endomembrane system</location>
        <topology evidence="14">Single-pass membrane protein</topology>
    </subcellularLocation>
</comment>
<comment type="subunit">
    <text evidence="15">F-type ATPases have 2 components, F(1) - the catalytic core - and F(0) - the membrane proton channel. F(1) has five subunits: alpha(3), beta(3), gamma(1), delta(1), epsilon(1). F(0) has three main subunits: a(1), b(2) and c(10-14). The alpha and beta chains form an alternating ring which encloses part of the gamma chain. F(1) is attached to F(0) by a central stalk formed by the gamma and epsilon chains, while a peripheral stalk is formed by the delta and b chains.</text>
</comment>
<keyword evidence="7 15" id="KW-1133">Transmembrane helix</keyword>
<evidence type="ECO:0000256" key="17">
    <source>
        <dbReference type="SAM" id="Coils"/>
    </source>
</evidence>
<dbReference type="SUPFAM" id="SSF81573">
    <property type="entry name" value="F1F0 ATP synthase subunit B, membrane domain"/>
    <property type="match status" value="1"/>
</dbReference>
<evidence type="ECO:0000256" key="2">
    <source>
        <dbReference type="ARBA" id="ARBA00022448"/>
    </source>
</evidence>
<evidence type="ECO:0000256" key="14">
    <source>
        <dbReference type="ARBA" id="ARBA00037847"/>
    </source>
</evidence>
<dbReference type="RefSeq" id="WP_407031393.1">
    <property type="nucleotide sequence ID" value="NZ_JAQGEF010000009.1"/>
</dbReference>
<evidence type="ECO:0000256" key="13">
    <source>
        <dbReference type="ARBA" id="ARBA00026054"/>
    </source>
</evidence>
<evidence type="ECO:0000256" key="4">
    <source>
        <dbReference type="ARBA" id="ARBA00022547"/>
    </source>
</evidence>
<evidence type="ECO:0000256" key="5">
    <source>
        <dbReference type="ARBA" id="ARBA00022692"/>
    </source>
</evidence>
<evidence type="ECO:0000256" key="1">
    <source>
        <dbReference type="ARBA" id="ARBA00005513"/>
    </source>
</evidence>
<evidence type="ECO:0000256" key="8">
    <source>
        <dbReference type="ARBA" id="ARBA00023065"/>
    </source>
</evidence>
<evidence type="ECO:0000256" key="6">
    <source>
        <dbReference type="ARBA" id="ARBA00022781"/>
    </source>
</evidence>